<feature type="domain" description="MoaB/Mog" evidence="7">
    <location>
        <begin position="178"/>
        <end position="316"/>
    </location>
</feature>
<dbReference type="PROSITE" id="PS01079">
    <property type="entry name" value="MOCF_BIOSYNTHESIS_2"/>
    <property type="match status" value="1"/>
</dbReference>
<dbReference type="EC" id="2.10.1.1" evidence="6"/>
<sequence length="399" mass="41874">MSALMPVADALAAILKTSEVLASEDVALRQAAGRVLAQNISALRTQPPFPASAMDGYAVRADDIASAPANLTLVGESAAGHPFHGSISTNECVRIFTGAPVPEGADTILIQENAQTTGDSVTALQAEERGRYVRPAALDFAEGDELLSAGEILDAGSLSLAAAMNHPALPVRRRPLVAIIATGDELRVPGSKLEPGQIIASNTFGVAALVEKAGGKVLDLGIASDTMKSLEEKFKAAQGADIVVTLGGASVGDHDLVQDALETRGVTLDFWKLAMRPGKPVTFGTAPSGQRYLGLPGNPVSSLVCTTIFLAPLIKSMLGLPAQTHHQTARLAVDLPQNNEREEYARATYELMDGDWWVTPAASQDSSIIRLYHQSNCLLIRPANAPALKRGATCHVVPL</sequence>
<dbReference type="Gene3D" id="2.40.340.10">
    <property type="entry name" value="MoeA, C-terminal, domain IV"/>
    <property type="match status" value="1"/>
</dbReference>
<dbReference type="Gene3D" id="3.90.105.10">
    <property type="entry name" value="Molybdopterin biosynthesis moea protein, domain 2"/>
    <property type="match status" value="1"/>
</dbReference>
<dbReference type="EMBL" id="JBHTJV010000013">
    <property type="protein sequence ID" value="MFD0917516.1"/>
    <property type="molecule type" value="Genomic_DNA"/>
</dbReference>
<keyword evidence="9" id="KW-1185">Reference proteome</keyword>
<evidence type="ECO:0000256" key="4">
    <source>
        <dbReference type="ARBA" id="ARBA00023150"/>
    </source>
</evidence>
<dbReference type="PANTHER" id="PTHR10192">
    <property type="entry name" value="MOLYBDOPTERIN BIOSYNTHESIS PROTEIN"/>
    <property type="match status" value="1"/>
</dbReference>
<comment type="pathway">
    <text evidence="2 6">Cofactor biosynthesis; molybdopterin biosynthesis.</text>
</comment>
<protein>
    <recommendedName>
        <fullName evidence="6">Molybdopterin molybdenumtransferase</fullName>
        <ecNumber evidence="6">2.10.1.1</ecNumber>
    </recommendedName>
</protein>
<proteinExistence type="inferred from homology"/>
<evidence type="ECO:0000256" key="6">
    <source>
        <dbReference type="RuleBase" id="RU365090"/>
    </source>
</evidence>
<keyword evidence="6" id="KW-0808">Transferase</keyword>
<dbReference type="InterPro" id="IPR005111">
    <property type="entry name" value="MoeA_C_domain_IV"/>
</dbReference>
<dbReference type="CDD" id="cd00887">
    <property type="entry name" value="MoeA"/>
    <property type="match status" value="1"/>
</dbReference>
<dbReference type="NCBIfam" id="NF045515">
    <property type="entry name" value="Glp_gephyrin"/>
    <property type="match status" value="1"/>
</dbReference>
<comment type="caution">
    <text evidence="8">The sequence shown here is derived from an EMBL/GenBank/DDBJ whole genome shotgun (WGS) entry which is preliminary data.</text>
</comment>
<evidence type="ECO:0000313" key="8">
    <source>
        <dbReference type="EMBL" id="MFD0917516.1"/>
    </source>
</evidence>
<dbReference type="InterPro" id="IPR005110">
    <property type="entry name" value="MoeA_linker/N"/>
</dbReference>
<keyword evidence="6" id="KW-0500">Molybdenum</keyword>
<dbReference type="InterPro" id="IPR038987">
    <property type="entry name" value="MoeA-like"/>
</dbReference>
<dbReference type="SMART" id="SM00852">
    <property type="entry name" value="MoCF_biosynth"/>
    <property type="match status" value="1"/>
</dbReference>
<comment type="function">
    <text evidence="1 6">Catalyzes the insertion of molybdate into adenylated molybdopterin with the concomitant release of AMP.</text>
</comment>
<dbReference type="InterPro" id="IPR008284">
    <property type="entry name" value="MoCF_biosynth_CS"/>
</dbReference>
<keyword evidence="6" id="KW-0460">Magnesium</keyword>
<evidence type="ECO:0000256" key="5">
    <source>
        <dbReference type="ARBA" id="ARBA00047317"/>
    </source>
</evidence>
<evidence type="ECO:0000313" key="9">
    <source>
        <dbReference type="Proteomes" id="UP001597101"/>
    </source>
</evidence>
<dbReference type="InterPro" id="IPR001453">
    <property type="entry name" value="MoaB/Mog_dom"/>
</dbReference>
<dbReference type="InterPro" id="IPR036688">
    <property type="entry name" value="MoeA_C_domain_IV_sf"/>
</dbReference>
<name>A0ABW3FLA2_9HYPH</name>
<reference evidence="9" key="1">
    <citation type="journal article" date="2019" name="Int. J. Syst. Evol. Microbiol.">
        <title>The Global Catalogue of Microorganisms (GCM) 10K type strain sequencing project: providing services to taxonomists for standard genome sequencing and annotation.</title>
        <authorList>
            <consortium name="The Broad Institute Genomics Platform"/>
            <consortium name="The Broad Institute Genome Sequencing Center for Infectious Disease"/>
            <person name="Wu L."/>
            <person name="Ma J."/>
        </authorList>
    </citation>
    <scope>NUCLEOTIDE SEQUENCE [LARGE SCALE GENOMIC DNA]</scope>
    <source>
        <strain evidence="9">CCUG 60023</strain>
    </source>
</reference>
<dbReference type="SUPFAM" id="SSF63867">
    <property type="entry name" value="MoeA C-terminal domain-like"/>
    <property type="match status" value="1"/>
</dbReference>
<dbReference type="Proteomes" id="UP001597101">
    <property type="component" value="Unassembled WGS sequence"/>
</dbReference>
<evidence type="ECO:0000256" key="2">
    <source>
        <dbReference type="ARBA" id="ARBA00005046"/>
    </source>
</evidence>
<dbReference type="RefSeq" id="WP_377213375.1">
    <property type="nucleotide sequence ID" value="NZ_JBHTJV010000013.1"/>
</dbReference>
<dbReference type="Pfam" id="PF03453">
    <property type="entry name" value="MoeA_N"/>
    <property type="match status" value="1"/>
</dbReference>
<comment type="catalytic activity">
    <reaction evidence="5">
        <text>adenylyl-molybdopterin + molybdate = Mo-molybdopterin + AMP + H(+)</text>
        <dbReference type="Rhea" id="RHEA:35047"/>
        <dbReference type="ChEBI" id="CHEBI:15378"/>
        <dbReference type="ChEBI" id="CHEBI:36264"/>
        <dbReference type="ChEBI" id="CHEBI:62727"/>
        <dbReference type="ChEBI" id="CHEBI:71302"/>
        <dbReference type="ChEBI" id="CHEBI:456215"/>
        <dbReference type="EC" id="2.10.1.1"/>
    </reaction>
</comment>
<dbReference type="InterPro" id="IPR036425">
    <property type="entry name" value="MoaB/Mog-like_dom_sf"/>
</dbReference>
<keyword evidence="6" id="KW-0479">Metal-binding</keyword>
<dbReference type="SUPFAM" id="SSF63882">
    <property type="entry name" value="MoeA N-terminal region -like"/>
    <property type="match status" value="1"/>
</dbReference>
<gene>
    <name evidence="8" type="primary">glp</name>
    <name evidence="8" type="ORF">ACFQ14_13985</name>
</gene>
<dbReference type="InterPro" id="IPR036135">
    <property type="entry name" value="MoeA_linker/N_sf"/>
</dbReference>
<dbReference type="Pfam" id="PF03454">
    <property type="entry name" value="MoeA_C"/>
    <property type="match status" value="1"/>
</dbReference>
<keyword evidence="4 6" id="KW-0501">Molybdenum cofactor biosynthesis</keyword>
<dbReference type="Gene3D" id="3.40.980.10">
    <property type="entry name" value="MoaB/Mog-like domain"/>
    <property type="match status" value="1"/>
</dbReference>
<dbReference type="SUPFAM" id="SSF53218">
    <property type="entry name" value="Molybdenum cofactor biosynthesis proteins"/>
    <property type="match status" value="1"/>
</dbReference>
<organism evidence="8 9">
    <name type="scientific">Pseudahrensia aquimaris</name>
    <dbReference type="NCBI Taxonomy" id="744461"/>
    <lineage>
        <taxon>Bacteria</taxon>
        <taxon>Pseudomonadati</taxon>
        <taxon>Pseudomonadota</taxon>
        <taxon>Alphaproteobacteria</taxon>
        <taxon>Hyphomicrobiales</taxon>
        <taxon>Ahrensiaceae</taxon>
        <taxon>Pseudahrensia</taxon>
    </lineage>
</organism>
<dbReference type="Gene3D" id="2.170.190.11">
    <property type="entry name" value="Molybdopterin biosynthesis moea protein, domain 3"/>
    <property type="match status" value="1"/>
</dbReference>
<comment type="cofactor">
    <cofactor evidence="6">
        <name>Mg(2+)</name>
        <dbReference type="ChEBI" id="CHEBI:18420"/>
    </cofactor>
</comment>
<dbReference type="Pfam" id="PF00994">
    <property type="entry name" value="MoCF_biosynth"/>
    <property type="match status" value="1"/>
</dbReference>
<evidence type="ECO:0000256" key="3">
    <source>
        <dbReference type="ARBA" id="ARBA00010763"/>
    </source>
</evidence>
<dbReference type="PANTHER" id="PTHR10192:SF5">
    <property type="entry name" value="GEPHYRIN"/>
    <property type="match status" value="1"/>
</dbReference>
<accession>A0ABW3FLA2</accession>
<evidence type="ECO:0000259" key="7">
    <source>
        <dbReference type="SMART" id="SM00852"/>
    </source>
</evidence>
<evidence type="ECO:0000256" key="1">
    <source>
        <dbReference type="ARBA" id="ARBA00002901"/>
    </source>
</evidence>
<comment type="similarity">
    <text evidence="3 6">Belongs to the MoeA family.</text>
</comment>